<gene>
    <name evidence="1" type="ORF">C7S18_05625</name>
</gene>
<dbReference type="EMBL" id="CP027860">
    <property type="protein sequence ID" value="AVP96712.1"/>
    <property type="molecule type" value="Genomic_DNA"/>
</dbReference>
<name>A0A2P1PPG3_9GAMM</name>
<dbReference type="KEGG" id="xba:C7S18_05625"/>
<reference evidence="1 2" key="1">
    <citation type="submission" date="2018-03" db="EMBL/GenBank/DDBJ databases">
        <title>Ahniella affigens gen. nov., sp. nov., a gammaproteobacterium isolated from sandy soil near a stream.</title>
        <authorList>
            <person name="Ko Y."/>
            <person name="Kim J.-H."/>
        </authorList>
    </citation>
    <scope>NUCLEOTIDE SEQUENCE [LARGE SCALE GENOMIC DNA]</scope>
    <source>
        <strain evidence="1 2">D13</strain>
    </source>
</reference>
<sequence length="486" mass="55356">MRVSRHFRLNRDQESLDFLDVNVNRDLPVFVDPVAIRSLETEWGQDCVHLLQDYFQEVLKAIRSADHDRAKGLLACLNERNEFHIGFSKHESRGRALGKVSAEDIWKSLVRSKAAETALLEDLEDSVLFVDGIGPDKLSDAVCNIIRRPLIAYTQQACNYYGIKLEAEVNSGPLWDSKEKEWSSTLIRLPVTKAGPLILLPKIIVRAQQSYRFGQFYQHYLLPTLQQHHLSINSDLVRVLKSKKNKGGRRVYKKDLADRYGNDKLAAAKATIEHPEALTKFRQDKRRDRSRPLDHSAFAEIENVPVPNFVKLVENVRALKPGKDQAQAYEDAIEKLLTAVLYPSLCSPIKQSPLHEGRKRIDITYVNAAKEGFFYWLAQKYPAPHIFVECKNYGKEIGNPELDQLTGRFSPSRGQVGLLVVRSIENRELLIKRCKDAATDQRGFVLVLEDADLLDFATKRNELLKGNGVSGFGDTGLYRQFRNLVF</sequence>
<protein>
    <recommendedName>
        <fullName evidence="3">Restriction endonuclease type IV Mrr domain-containing protein</fullName>
    </recommendedName>
</protein>
<organism evidence="1 2">
    <name type="scientific">Ahniella affigens</name>
    <dbReference type="NCBI Taxonomy" id="2021234"/>
    <lineage>
        <taxon>Bacteria</taxon>
        <taxon>Pseudomonadati</taxon>
        <taxon>Pseudomonadota</taxon>
        <taxon>Gammaproteobacteria</taxon>
        <taxon>Lysobacterales</taxon>
        <taxon>Rhodanobacteraceae</taxon>
        <taxon>Ahniella</taxon>
    </lineage>
</organism>
<dbReference type="OrthoDB" id="6691177at2"/>
<reference evidence="1 2" key="2">
    <citation type="submission" date="2018-03" db="EMBL/GenBank/DDBJ databases">
        <authorList>
            <person name="Keele B.F."/>
        </authorList>
    </citation>
    <scope>NUCLEOTIDE SEQUENCE [LARGE SCALE GENOMIC DNA]</scope>
    <source>
        <strain evidence="1 2">D13</strain>
    </source>
</reference>
<dbReference type="Proteomes" id="UP000241074">
    <property type="component" value="Chromosome"/>
</dbReference>
<proteinExistence type="predicted"/>
<evidence type="ECO:0000313" key="2">
    <source>
        <dbReference type="Proteomes" id="UP000241074"/>
    </source>
</evidence>
<dbReference type="AlphaFoldDB" id="A0A2P1PPG3"/>
<keyword evidence="2" id="KW-1185">Reference proteome</keyword>
<evidence type="ECO:0000313" key="1">
    <source>
        <dbReference type="EMBL" id="AVP96712.1"/>
    </source>
</evidence>
<evidence type="ECO:0008006" key="3">
    <source>
        <dbReference type="Google" id="ProtNLM"/>
    </source>
</evidence>
<accession>A0A2P1PPG3</accession>